<dbReference type="InParanoid" id="A0A165CWN1"/>
<dbReference type="Gene3D" id="3.40.30.10">
    <property type="entry name" value="Glutaredoxin"/>
    <property type="match status" value="1"/>
</dbReference>
<feature type="non-terminal residue" evidence="1">
    <location>
        <position position="240"/>
    </location>
</feature>
<dbReference type="Pfam" id="PF06999">
    <property type="entry name" value="Suc_Fer-like"/>
    <property type="match status" value="1"/>
</dbReference>
<dbReference type="AlphaFoldDB" id="A0A165CWN1"/>
<feature type="non-terminal residue" evidence="1">
    <location>
        <position position="1"/>
    </location>
</feature>
<dbReference type="GeneID" id="63820192"/>
<accession>A0A165CWN1</accession>
<dbReference type="STRING" id="1314785.A0A165CWN1"/>
<reference evidence="1 2" key="1">
    <citation type="journal article" date="2016" name="Mol. Biol. Evol.">
        <title>Comparative Genomics of Early-Diverging Mushroom-Forming Fungi Provides Insights into the Origins of Lignocellulose Decay Capabilities.</title>
        <authorList>
            <person name="Nagy L.G."/>
            <person name="Riley R."/>
            <person name="Tritt A."/>
            <person name="Adam C."/>
            <person name="Daum C."/>
            <person name="Floudas D."/>
            <person name="Sun H."/>
            <person name="Yadav J.S."/>
            <person name="Pangilinan J."/>
            <person name="Larsson K.H."/>
            <person name="Matsuura K."/>
            <person name="Barry K."/>
            <person name="Labutti K."/>
            <person name="Kuo R."/>
            <person name="Ohm R.A."/>
            <person name="Bhattacharya S.S."/>
            <person name="Shirouzu T."/>
            <person name="Yoshinaga Y."/>
            <person name="Martin F.M."/>
            <person name="Grigoriev I.V."/>
            <person name="Hibbett D.S."/>
        </authorList>
    </citation>
    <scope>NUCLEOTIDE SEQUENCE [LARGE SCALE GENOMIC DNA]</scope>
    <source>
        <strain evidence="1 2">93-53</strain>
    </source>
</reference>
<proteinExistence type="predicted"/>
<keyword evidence="2" id="KW-1185">Reference proteome</keyword>
<organism evidence="1 2">
    <name type="scientific">Laetiporus sulphureus 93-53</name>
    <dbReference type="NCBI Taxonomy" id="1314785"/>
    <lineage>
        <taxon>Eukaryota</taxon>
        <taxon>Fungi</taxon>
        <taxon>Dikarya</taxon>
        <taxon>Basidiomycota</taxon>
        <taxon>Agaricomycotina</taxon>
        <taxon>Agaricomycetes</taxon>
        <taxon>Polyporales</taxon>
        <taxon>Laetiporus</taxon>
    </lineage>
</organism>
<evidence type="ECO:0000313" key="2">
    <source>
        <dbReference type="Proteomes" id="UP000076871"/>
    </source>
</evidence>
<dbReference type="RefSeq" id="XP_040761340.1">
    <property type="nucleotide sequence ID" value="XM_040903161.1"/>
</dbReference>
<evidence type="ECO:0008006" key="3">
    <source>
        <dbReference type="Google" id="ProtNLM"/>
    </source>
</evidence>
<gene>
    <name evidence="1" type="ORF">LAESUDRAFT_610962</name>
</gene>
<protein>
    <recommendedName>
        <fullName evidence="3">Sucraseferredoxin-like protein</fullName>
    </recommendedName>
</protein>
<dbReference type="CDD" id="cd03062">
    <property type="entry name" value="TRX_Fd_Sucrase"/>
    <property type="match status" value="1"/>
</dbReference>
<dbReference type="EMBL" id="KV427642">
    <property type="protein sequence ID" value="KZT03600.1"/>
    <property type="molecule type" value="Genomic_DNA"/>
</dbReference>
<dbReference type="InterPro" id="IPR036249">
    <property type="entry name" value="Thioredoxin-like_sf"/>
</dbReference>
<dbReference type="Proteomes" id="UP000076871">
    <property type="component" value="Unassembled WGS sequence"/>
</dbReference>
<dbReference type="OrthoDB" id="10253744at2759"/>
<evidence type="ECO:0000313" key="1">
    <source>
        <dbReference type="EMBL" id="KZT03600.1"/>
    </source>
</evidence>
<sequence length="240" mass="27048">ISGTVAPHRGYILLHTHRPPPEYPAKFKSPLFRELTRRTMKWGALVNFSWSPDQAVHPDYSGMGEHFTDGLEMYRATAFSILGHRLDVPEVSMANIDAVEQNLRLHVEAVESKYALISRDTQLHLYVCTHAQRDCRCGDTGGEVAHALRQEVQKREMSAKQVLVGEVGHVGQHKFAANLLVFPYGDWLGTLQEFDVSTVLDEILEKHQSHTTVSLNAPPIGGIHWRGRMGLDKEMQKAMM</sequence>
<name>A0A165CWN1_9APHY</name>
<dbReference type="InterPro" id="IPR009737">
    <property type="entry name" value="Aim32/Apd1-like"/>
</dbReference>
<dbReference type="SUPFAM" id="SSF52833">
    <property type="entry name" value="Thioredoxin-like"/>
    <property type="match status" value="1"/>
</dbReference>
<dbReference type="PANTHER" id="PTHR31902">
    <property type="entry name" value="ACTIN PATCHES DISTAL PROTEIN 1"/>
    <property type="match status" value="1"/>
</dbReference>